<dbReference type="AlphaFoldDB" id="A0A645F2U1"/>
<organism evidence="1">
    <name type="scientific">bioreactor metagenome</name>
    <dbReference type="NCBI Taxonomy" id="1076179"/>
    <lineage>
        <taxon>unclassified sequences</taxon>
        <taxon>metagenomes</taxon>
        <taxon>ecological metagenomes</taxon>
    </lineage>
</organism>
<proteinExistence type="predicted"/>
<dbReference type="EMBL" id="VSSQ01054629">
    <property type="protein sequence ID" value="MPN08571.1"/>
    <property type="molecule type" value="Genomic_DNA"/>
</dbReference>
<sequence>MPVAALQNYNSRTLSIDDILYDSDDKSFNNMEDFANYIGELISDKNYREKEGEELSIRIEKNHIYKWCDYLNGIYKKVGEKAHNIYLNHNIENLLGNEDLFLALFQKK</sequence>
<name>A0A645F2U1_9ZZZZ</name>
<comment type="caution">
    <text evidence="1">The sequence shown here is derived from an EMBL/GenBank/DDBJ whole genome shotgun (WGS) entry which is preliminary data.</text>
</comment>
<reference evidence="1" key="1">
    <citation type="submission" date="2019-08" db="EMBL/GenBank/DDBJ databases">
        <authorList>
            <person name="Kucharzyk K."/>
            <person name="Murdoch R.W."/>
            <person name="Higgins S."/>
            <person name="Loffler F."/>
        </authorList>
    </citation>
    <scope>NUCLEOTIDE SEQUENCE</scope>
</reference>
<protein>
    <submittedName>
        <fullName evidence="1">Uncharacterized protein</fullName>
    </submittedName>
</protein>
<evidence type="ECO:0000313" key="1">
    <source>
        <dbReference type="EMBL" id="MPN08571.1"/>
    </source>
</evidence>
<gene>
    <name evidence="1" type="ORF">SDC9_155854</name>
</gene>
<accession>A0A645F2U1</accession>